<protein>
    <recommendedName>
        <fullName evidence="1">Phage head morphogenesis domain-containing protein</fullName>
    </recommendedName>
</protein>
<evidence type="ECO:0000313" key="2">
    <source>
        <dbReference type="EMBL" id="KKN14939.1"/>
    </source>
</evidence>
<proteinExistence type="predicted"/>
<dbReference type="AlphaFoldDB" id="A0A0F9NAD6"/>
<gene>
    <name evidence="2" type="ORF">LCGC14_0990980</name>
</gene>
<evidence type="ECO:0000259" key="1">
    <source>
        <dbReference type="Pfam" id="PF04233"/>
    </source>
</evidence>
<feature type="domain" description="Phage head morphogenesis" evidence="1">
    <location>
        <begin position="189"/>
        <end position="307"/>
    </location>
</feature>
<dbReference type="Pfam" id="PF04233">
    <property type="entry name" value="Phage_Mu_F"/>
    <property type="match status" value="1"/>
</dbReference>
<feature type="non-terminal residue" evidence="2">
    <location>
        <position position="1"/>
    </location>
</feature>
<comment type="caution">
    <text evidence="2">The sequence shown here is derived from an EMBL/GenBank/DDBJ whole genome shotgun (WGS) entry which is preliminary data.</text>
</comment>
<organism evidence="2">
    <name type="scientific">marine sediment metagenome</name>
    <dbReference type="NCBI Taxonomy" id="412755"/>
    <lineage>
        <taxon>unclassified sequences</taxon>
        <taxon>metagenomes</taxon>
        <taxon>ecological metagenomes</taxon>
    </lineage>
</organism>
<accession>A0A0F9NAD6</accession>
<dbReference type="InterPro" id="IPR006528">
    <property type="entry name" value="Phage_head_morphogenesis_dom"/>
</dbReference>
<dbReference type="EMBL" id="LAZR01003764">
    <property type="protein sequence ID" value="KKN14939.1"/>
    <property type="molecule type" value="Genomic_DNA"/>
</dbReference>
<name>A0A0F9NAD6_9ZZZZ</name>
<sequence length="316" mass="34400">VSYPGGKAVRLLEGQTATGVGGEGDTGTARSSAEIADMIDEAVAKQLELRSQPIQVRSDPFVPREQRDIAQEITDRENYAATWTGEIEELLFEQQQLIFTAIDESADEFDRLGDPIDPRAILSETWAADWQPVYTLLTKGYASKSGEQIMVEVRADLTLQEAIEEYLEAEGLVLTELKAIEASTVDALSAQVLSAIENGSSASELQQSILDSGILGNAPHKDTKQVRALRLARTITGTAGSMGQFAAGRNTGATHKTWEISGGDNVRDIHKDRAGETVKINALFSGGARYPLDPDLPSEDRVNCRCWMTFEIRAQT</sequence>
<reference evidence="2" key="1">
    <citation type="journal article" date="2015" name="Nature">
        <title>Complex archaea that bridge the gap between prokaryotes and eukaryotes.</title>
        <authorList>
            <person name="Spang A."/>
            <person name="Saw J.H."/>
            <person name="Jorgensen S.L."/>
            <person name="Zaremba-Niedzwiedzka K."/>
            <person name="Martijn J."/>
            <person name="Lind A.E."/>
            <person name="van Eijk R."/>
            <person name="Schleper C."/>
            <person name="Guy L."/>
            <person name="Ettema T.J."/>
        </authorList>
    </citation>
    <scope>NUCLEOTIDE SEQUENCE</scope>
</reference>